<name>A0A1J9PXF0_9EURO</name>
<protein>
    <submittedName>
        <fullName evidence="2">Uncharacterized protein</fullName>
    </submittedName>
</protein>
<gene>
    <name evidence="2" type="ORF">ACJ73_09329</name>
</gene>
<dbReference type="EMBL" id="LGTZ01002577">
    <property type="protein sequence ID" value="OJD12555.1"/>
    <property type="molecule type" value="Genomic_DNA"/>
</dbReference>
<dbReference type="AlphaFoldDB" id="A0A1J9PXF0"/>
<evidence type="ECO:0000313" key="3">
    <source>
        <dbReference type="Proteomes" id="UP000242791"/>
    </source>
</evidence>
<feature type="non-terminal residue" evidence="2">
    <location>
        <position position="73"/>
    </location>
</feature>
<dbReference type="VEuPathDB" id="FungiDB:ACJ73_09329"/>
<sequence>MSQNDRHIAITPASLRLAKKRQHSTLVATDCSSQETPRGPGLRVPRRTPEYAQQRQKPQQQQRQSCTNHGPIF</sequence>
<feature type="compositionally biased region" description="Low complexity" evidence="1">
    <location>
        <begin position="53"/>
        <end position="64"/>
    </location>
</feature>
<organism evidence="2 3">
    <name type="scientific">Blastomyces percursus</name>
    <dbReference type="NCBI Taxonomy" id="1658174"/>
    <lineage>
        <taxon>Eukaryota</taxon>
        <taxon>Fungi</taxon>
        <taxon>Dikarya</taxon>
        <taxon>Ascomycota</taxon>
        <taxon>Pezizomycotina</taxon>
        <taxon>Eurotiomycetes</taxon>
        <taxon>Eurotiomycetidae</taxon>
        <taxon>Onygenales</taxon>
        <taxon>Ajellomycetaceae</taxon>
        <taxon>Blastomyces</taxon>
    </lineage>
</organism>
<proteinExistence type="predicted"/>
<keyword evidence="3" id="KW-1185">Reference proteome</keyword>
<feature type="compositionally biased region" description="Polar residues" evidence="1">
    <location>
        <begin position="24"/>
        <end position="36"/>
    </location>
</feature>
<feature type="region of interest" description="Disordered" evidence="1">
    <location>
        <begin position="1"/>
        <end position="73"/>
    </location>
</feature>
<evidence type="ECO:0000256" key="1">
    <source>
        <dbReference type="SAM" id="MobiDB-lite"/>
    </source>
</evidence>
<comment type="caution">
    <text evidence="2">The sequence shown here is derived from an EMBL/GenBank/DDBJ whole genome shotgun (WGS) entry which is preliminary data.</text>
</comment>
<accession>A0A1J9PXF0</accession>
<evidence type="ECO:0000313" key="2">
    <source>
        <dbReference type="EMBL" id="OJD12555.1"/>
    </source>
</evidence>
<dbReference type="Proteomes" id="UP000242791">
    <property type="component" value="Unassembled WGS sequence"/>
</dbReference>
<reference evidence="2 3" key="1">
    <citation type="submission" date="2015-08" db="EMBL/GenBank/DDBJ databases">
        <title>Emmonsia species relationships and genome sequence.</title>
        <authorList>
            <person name="Cuomo C.A."/>
            <person name="Schwartz I.S."/>
            <person name="Kenyon C."/>
            <person name="De Hoog G.S."/>
            <person name="Govender N.P."/>
            <person name="Botha A."/>
            <person name="Moreno L."/>
            <person name="De Vries M."/>
            <person name="Munoz J.F."/>
            <person name="Stielow J.B."/>
        </authorList>
    </citation>
    <scope>NUCLEOTIDE SEQUENCE [LARGE SCALE GENOMIC DNA]</scope>
    <source>
        <strain evidence="2 3">EI222</strain>
    </source>
</reference>